<organism evidence="1 2">
    <name type="scientific">Ridgeia piscesae</name>
    <name type="common">Tubeworm</name>
    <dbReference type="NCBI Taxonomy" id="27915"/>
    <lineage>
        <taxon>Eukaryota</taxon>
        <taxon>Metazoa</taxon>
        <taxon>Spiralia</taxon>
        <taxon>Lophotrochozoa</taxon>
        <taxon>Annelida</taxon>
        <taxon>Polychaeta</taxon>
        <taxon>Sedentaria</taxon>
        <taxon>Canalipalpata</taxon>
        <taxon>Sabellida</taxon>
        <taxon>Siboglinidae</taxon>
        <taxon>Ridgeia</taxon>
    </lineage>
</organism>
<reference evidence="1" key="1">
    <citation type="journal article" date="2023" name="Mol. Biol. Evol.">
        <title>Third-Generation Sequencing Reveals the Adaptive Role of the Epigenome in Three Deep-Sea Polychaetes.</title>
        <authorList>
            <person name="Perez M."/>
            <person name="Aroh O."/>
            <person name="Sun Y."/>
            <person name="Lan Y."/>
            <person name="Juniper S.K."/>
            <person name="Young C.R."/>
            <person name="Angers B."/>
            <person name="Qian P.Y."/>
        </authorList>
    </citation>
    <scope>NUCLEOTIDE SEQUENCE</scope>
    <source>
        <strain evidence="1">R07B-5</strain>
    </source>
</reference>
<gene>
    <name evidence="1" type="ORF">NP493_805g02036</name>
</gene>
<evidence type="ECO:0000313" key="1">
    <source>
        <dbReference type="EMBL" id="KAK2174377.1"/>
    </source>
</evidence>
<evidence type="ECO:0000313" key="2">
    <source>
        <dbReference type="Proteomes" id="UP001209878"/>
    </source>
</evidence>
<proteinExistence type="predicted"/>
<accession>A0AAD9KNE1</accession>
<comment type="caution">
    <text evidence="1">The sequence shown here is derived from an EMBL/GenBank/DDBJ whole genome shotgun (WGS) entry which is preliminary data.</text>
</comment>
<name>A0AAD9KNE1_RIDPI</name>
<dbReference type="Proteomes" id="UP001209878">
    <property type="component" value="Unassembled WGS sequence"/>
</dbReference>
<sequence>MYSYTALYTKIASCTQTLNAPWISQTSDSWNIYIYIYTYRTQEYHRVHQIQYIPAGLGPNTYL</sequence>
<keyword evidence="2" id="KW-1185">Reference proteome</keyword>
<protein>
    <submittedName>
        <fullName evidence="1">Uncharacterized protein</fullName>
    </submittedName>
</protein>
<dbReference type="EMBL" id="JAODUO010000806">
    <property type="protein sequence ID" value="KAK2174377.1"/>
    <property type="molecule type" value="Genomic_DNA"/>
</dbReference>
<dbReference type="AlphaFoldDB" id="A0AAD9KNE1"/>